<evidence type="ECO:0000256" key="11">
    <source>
        <dbReference type="ARBA" id="ARBA00035691"/>
    </source>
</evidence>
<dbReference type="AlphaFoldDB" id="A0A3B4C263"/>
<feature type="transmembrane region" description="Helical" evidence="15">
    <location>
        <begin position="72"/>
        <end position="92"/>
    </location>
</feature>
<evidence type="ECO:0000256" key="8">
    <source>
        <dbReference type="ARBA" id="ARBA00023170"/>
    </source>
</evidence>
<comment type="subcellular location">
    <subcellularLocation>
        <location evidence="1">Cell membrane</location>
        <topology evidence="1">Multi-pass membrane protein</topology>
    </subcellularLocation>
</comment>
<reference evidence="18" key="3">
    <citation type="submission" date="2025-09" db="UniProtKB">
        <authorList>
            <consortium name="Ensembl"/>
        </authorList>
    </citation>
    <scope>IDENTIFICATION</scope>
</reference>
<keyword evidence="6 15" id="KW-0472">Membrane</keyword>
<dbReference type="RefSeq" id="XP_017552268.1">
    <property type="nucleotide sequence ID" value="XM_017696779.2"/>
</dbReference>
<evidence type="ECO:0000256" key="14">
    <source>
        <dbReference type="SAM" id="MobiDB-lite"/>
    </source>
</evidence>
<evidence type="ECO:0000313" key="19">
    <source>
        <dbReference type="Proteomes" id="UP001501920"/>
    </source>
</evidence>
<organism evidence="18 19">
    <name type="scientific">Pygocentrus nattereri</name>
    <name type="common">Red-bellied piranha</name>
    <dbReference type="NCBI Taxonomy" id="42514"/>
    <lineage>
        <taxon>Eukaryota</taxon>
        <taxon>Metazoa</taxon>
        <taxon>Chordata</taxon>
        <taxon>Craniata</taxon>
        <taxon>Vertebrata</taxon>
        <taxon>Euteleostomi</taxon>
        <taxon>Actinopterygii</taxon>
        <taxon>Neopterygii</taxon>
        <taxon>Teleostei</taxon>
        <taxon>Ostariophysi</taxon>
        <taxon>Characiformes</taxon>
        <taxon>Characoidei</taxon>
        <taxon>Pygocentrus</taxon>
    </lineage>
</organism>
<evidence type="ECO:0000256" key="7">
    <source>
        <dbReference type="ARBA" id="ARBA00023157"/>
    </source>
</evidence>
<evidence type="ECO:0000256" key="10">
    <source>
        <dbReference type="ARBA" id="ARBA00023224"/>
    </source>
</evidence>
<feature type="transmembrane region" description="Helical" evidence="15">
    <location>
        <begin position="150"/>
        <end position="174"/>
    </location>
</feature>
<keyword evidence="3 13" id="KW-0812">Transmembrane</keyword>
<dbReference type="Ensembl" id="ENSPNAT00000006202.2">
    <property type="protein sequence ID" value="ENSPNAP00000004916.2"/>
    <property type="gene ID" value="ENSPNAG00000011264.2"/>
</dbReference>
<keyword evidence="8 13" id="KW-0675">Receptor</keyword>
<feature type="transmembrane region" description="Helical" evidence="15">
    <location>
        <begin position="37"/>
        <end position="60"/>
    </location>
</feature>
<reference evidence="18" key="2">
    <citation type="submission" date="2025-08" db="UniProtKB">
        <authorList>
            <consortium name="Ensembl"/>
        </authorList>
    </citation>
    <scope>IDENTIFICATION</scope>
</reference>
<feature type="domain" description="G-protein coupled receptors family 1 profile" evidence="17">
    <location>
        <begin position="51"/>
        <end position="311"/>
    </location>
</feature>
<dbReference type="PRINTS" id="PR01157">
    <property type="entry name" value="P2YPURNOCPTR"/>
</dbReference>
<evidence type="ECO:0000256" key="2">
    <source>
        <dbReference type="ARBA" id="ARBA00022475"/>
    </source>
</evidence>
<evidence type="ECO:0000256" key="13">
    <source>
        <dbReference type="RuleBase" id="RU000688"/>
    </source>
</evidence>
<keyword evidence="4 15" id="KW-1133">Transmembrane helix</keyword>
<dbReference type="Gene3D" id="1.20.1070.10">
    <property type="entry name" value="Rhodopsin 7-helix transmembrane proteins"/>
    <property type="match status" value="1"/>
</dbReference>
<evidence type="ECO:0000313" key="18">
    <source>
        <dbReference type="Ensembl" id="ENSPNAP00000004916.2"/>
    </source>
</evidence>
<dbReference type="PROSITE" id="PS00237">
    <property type="entry name" value="G_PROTEIN_RECEP_F1_1"/>
    <property type="match status" value="1"/>
</dbReference>
<keyword evidence="9" id="KW-0325">Glycoprotein</keyword>
<evidence type="ECO:0000256" key="16">
    <source>
        <dbReference type="SAM" id="SignalP"/>
    </source>
</evidence>
<evidence type="ECO:0000256" key="9">
    <source>
        <dbReference type="ARBA" id="ARBA00023180"/>
    </source>
</evidence>
<keyword evidence="2" id="KW-1003">Cell membrane</keyword>
<dbReference type="PANTHER" id="PTHR24233:SF11">
    <property type="entry name" value="P2Y PURINOCEPTOR 14-LIKE"/>
    <property type="match status" value="1"/>
</dbReference>
<keyword evidence="19" id="KW-1185">Reference proteome</keyword>
<comment type="function">
    <text evidence="12">G-protein-coupled receptor of lysophosphatidylserine (LysoPS) that plays different roles in immune response. Acts a damage-sensing receptor that triggers tissue repair upon recognition of dying neutrophils. Mechanistically, apoptotic neutrophils release lysophosphatydilserine that are recognized by type 3 innate lymphoid cells (ILC3s) via GPR34, which activates downstream PI3K-AKT and RAS-ERK signaling pathways leading to STAT3 activation and IL-22 production. Plays an important role in microglial function, controlling morphology and phagocytosis.</text>
</comment>
<keyword evidence="5 13" id="KW-0297">G-protein coupled receptor</keyword>
<keyword evidence="10 13" id="KW-0807">Transducer</keyword>
<feature type="transmembrane region" description="Helical" evidence="15">
    <location>
        <begin position="112"/>
        <end position="129"/>
    </location>
</feature>
<feature type="transmembrane region" description="Helical" evidence="15">
    <location>
        <begin position="252"/>
        <end position="275"/>
    </location>
</feature>
<feature type="compositionally biased region" description="Polar residues" evidence="14">
    <location>
        <begin position="347"/>
        <end position="361"/>
    </location>
</feature>
<evidence type="ECO:0000256" key="4">
    <source>
        <dbReference type="ARBA" id="ARBA00022989"/>
    </source>
</evidence>
<dbReference type="GeneID" id="108426943"/>
<dbReference type="Pfam" id="PF00001">
    <property type="entry name" value="7tm_1"/>
    <property type="match status" value="1"/>
</dbReference>
<dbReference type="SUPFAM" id="SSF81321">
    <property type="entry name" value="Family A G protein-coupled receptor-like"/>
    <property type="match status" value="1"/>
</dbReference>
<feature type="chain" id="PRO_5043691514" description="Probable G-protein coupled receptor 34" evidence="16">
    <location>
        <begin position="22"/>
        <end position="361"/>
    </location>
</feature>
<protein>
    <recommendedName>
        <fullName evidence="11">Probable G-protein coupled receptor 34</fullName>
    </recommendedName>
</protein>
<dbReference type="RefSeq" id="XP_017552267.1">
    <property type="nucleotide sequence ID" value="XM_017696778.1"/>
</dbReference>
<dbReference type="FunFam" id="1.20.1070.10:FF:000150">
    <property type="entry name" value="probable G-protein coupled receptor 34"/>
    <property type="match status" value="1"/>
</dbReference>
<dbReference type="InterPro" id="IPR017452">
    <property type="entry name" value="GPCR_Rhodpsn_7TM"/>
</dbReference>
<keyword evidence="16" id="KW-0732">Signal</keyword>
<dbReference type="CDD" id="cd14982">
    <property type="entry name" value="7tmA_purinoceptor-like"/>
    <property type="match status" value="1"/>
</dbReference>
<dbReference type="PRINTS" id="PR00237">
    <property type="entry name" value="GPCRRHODOPSN"/>
</dbReference>
<evidence type="ECO:0000256" key="1">
    <source>
        <dbReference type="ARBA" id="ARBA00004651"/>
    </source>
</evidence>
<evidence type="ECO:0000256" key="12">
    <source>
        <dbReference type="ARBA" id="ARBA00045234"/>
    </source>
</evidence>
<sequence length="361" mass="40744">MAATSLTTALSFTLTVNTTNATSSPCVRTEVPAHPFFIFAYCLVCMVSLALNAITMRVYFCSSQRLQSSVTVYLKNLAAADFFLCLCLPLRIANYASKSLTMRRIYCNFGATAFYFNMYASILFMDYIAANRYLKIVRPVETHALQTARAARYISIVTWVSLSGMASIYFIVFLCTSWTVDPNPNVIGCEALHSSKVNMLYKIIHSVSAIIFVIVLVSLVLLYWGTVRRLQQSQKAQAKPSNHKLNKSKRNMLVLVVVFCVCFVPYHLVRLPYAFLKPLLKHCATVQAFYIVKELTVLISVLNACLDPLIYFIFCKAFRAQLGIRNRKTTSSWKLSDVPGDMRRQSNSDSRVSTLRHQSVI</sequence>
<evidence type="ECO:0000259" key="17">
    <source>
        <dbReference type="PROSITE" id="PS50262"/>
    </source>
</evidence>
<comment type="similarity">
    <text evidence="13">Belongs to the G-protein coupled receptor 1 family.</text>
</comment>
<feature type="transmembrane region" description="Helical" evidence="15">
    <location>
        <begin position="295"/>
        <end position="318"/>
    </location>
</feature>
<accession>A0A3B4C263</accession>
<dbReference type="OMA" id="LPYAFMK"/>
<dbReference type="GO" id="GO:0045028">
    <property type="term" value="F:G protein-coupled purinergic nucleotide receptor activity"/>
    <property type="evidence" value="ECO:0007669"/>
    <property type="project" value="TreeGrafter"/>
</dbReference>
<dbReference type="InterPro" id="IPR000276">
    <property type="entry name" value="GPCR_Rhodpsn"/>
</dbReference>
<dbReference type="GeneTree" id="ENSGT01110000267167"/>
<keyword evidence="7" id="KW-1015">Disulfide bond</keyword>
<evidence type="ECO:0000256" key="5">
    <source>
        <dbReference type="ARBA" id="ARBA00023040"/>
    </source>
</evidence>
<feature type="region of interest" description="Disordered" evidence="14">
    <location>
        <begin position="336"/>
        <end position="361"/>
    </location>
</feature>
<feature type="signal peptide" evidence="16">
    <location>
        <begin position="1"/>
        <end position="21"/>
    </location>
</feature>
<dbReference type="PROSITE" id="PS50262">
    <property type="entry name" value="G_PROTEIN_RECEP_F1_2"/>
    <property type="match status" value="1"/>
</dbReference>
<dbReference type="CTD" id="100147937"/>
<reference evidence="18 19" key="1">
    <citation type="submission" date="2020-10" db="EMBL/GenBank/DDBJ databases">
        <title>Pygocentrus nattereri (red-bellied piranha) genome, fPygNat1, primary haplotype.</title>
        <authorList>
            <person name="Myers G."/>
            <person name="Meyer A."/>
            <person name="Karagic N."/>
            <person name="Pippel M."/>
            <person name="Winkler S."/>
            <person name="Tracey A."/>
            <person name="Wood J."/>
            <person name="Formenti G."/>
            <person name="Howe K."/>
            <person name="Fedrigo O."/>
            <person name="Jarvis E.D."/>
        </authorList>
    </citation>
    <scope>NUCLEOTIDE SEQUENCE [LARGE SCALE GENOMIC DNA]</scope>
</reference>
<evidence type="ECO:0000256" key="15">
    <source>
        <dbReference type="SAM" id="Phobius"/>
    </source>
</evidence>
<proteinExistence type="inferred from homology"/>
<name>A0A3B4C263_PYGNA</name>
<evidence type="ECO:0000256" key="3">
    <source>
        <dbReference type="ARBA" id="ARBA00022692"/>
    </source>
</evidence>
<dbReference type="GO" id="GO:0005886">
    <property type="term" value="C:plasma membrane"/>
    <property type="evidence" value="ECO:0007669"/>
    <property type="project" value="UniProtKB-SubCell"/>
</dbReference>
<dbReference type="Proteomes" id="UP001501920">
    <property type="component" value="Chromosome 17"/>
</dbReference>
<evidence type="ECO:0000256" key="6">
    <source>
        <dbReference type="ARBA" id="ARBA00023136"/>
    </source>
</evidence>
<feature type="transmembrane region" description="Helical" evidence="15">
    <location>
        <begin position="203"/>
        <end position="225"/>
    </location>
</feature>
<dbReference type="PANTHER" id="PTHR24233">
    <property type="entry name" value="P2Y PURINOCEPTOR-RELATED G-PROTEIN COUPLED RECEPTOR"/>
    <property type="match status" value="1"/>
</dbReference>